<evidence type="ECO:0000313" key="2">
    <source>
        <dbReference type="Proteomes" id="UP000886998"/>
    </source>
</evidence>
<dbReference type="Proteomes" id="UP000886998">
    <property type="component" value="Unassembled WGS sequence"/>
</dbReference>
<sequence length="136" mass="15285">MKEGSLGDETQQTAKKLKVYPRPKKVLNQVSFWHKFFASIYDLKSEFLQKETPKNVLVFCPKQPLETFPRNHDRKNVEKDAKCARAVVFCGKTNLKFKGKSKATQTSILFGKVCGPGSLNGLKPKFCILGAFSKGN</sequence>
<comment type="caution">
    <text evidence="1">The sequence shown here is derived from an EMBL/GenBank/DDBJ whole genome shotgun (WGS) entry which is preliminary data.</text>
</comment>
<dbReference type="EMBL" id="BMAV01021111">
    <property type="protein sequence ID" value="GFY75031.1"/>
    <property type="molecule type" value="Genomic_DNA"/>
</dbReference>
<proteinExistence type="predicted"/>
<gene>
    <name evidence="1" type="ORF">TNIN_347901</name>
</gene>
<accession>A0A8X6YQ82</accession>
<name>A0A8X6YQ82_9ARAC</name>
<evidence type="ECO:0000313" key="1">
    <source>
        <dbReference type="EMBL" id="GFY75031.1"/>
    </source>
</evidence>
<dbReference type="AlphaFoldDB" id="A0A8X6YQ82"/>
<reference evidence="1" key="1">
    <citation type="submission" date="2020-08" db="EMBL/GenBank/DDBJ databases">
        <title>Multicomponent nature underlies the extraordinary mechanical properties of spider dragline silk.</title>
        <authorList>
            <person name="Kono N."/>
            <person name="Nakamura H."/>
            <person name="Mori M."/>
            <person name="Yoshida Y."/>
            <person name="Ohtoshi R."/>
            <person name="Malay A.D."/>
            <person name="Moran D.A.P."/>
            <person name="Tomita M."/>
            <person name="Numata K."/>
            <person name="Arakawa K."/>
        </authorList>
    </citation>
    <scope>NUCLEOTIDE SEQUENCE</scope>
</reference>
<keyword evidence="2" id="KW-1185">Reference proteome</keyword>
<protein>
    <submittedName>
        <fullName evidence="1">Uncharacterized protein</fullName>
    </submittedName>
</protein>
<organism evidence="1 2">
    <name type="scientific">Trichonephila inaurata madagascariensis</name>
    <dbReference type="NCBI Taxonomy" id="2747483"/>
    <lineage>
        <taxon>Eukaryota</taxon>
        <taxon>Metazoa</taxon>
        <taxon>Ecdysozoa</taxon>
        <taxon>Arthropoda</taxon>
        <taxon>Chelicerata</taxon>
        <taxon>Arachnida</taxon>
        <taxon>Araneae</taxon>
        <taxon>Araneomorphae</taxon>
        <taxon>Entelegynae</taxon>
        <taxon>Araneoidea</taxon>
        <taxon>Nephilidae</taxon>
        <taxon>Trichonephila</taxon>
        <taxon>Trichonephila inaurata</taxon>
    </lineage>
</organism>